<reference evidence="1 2" key="1">
    <citation type="journal article" date="2006" name="Science">
        <title>The genome of black cottonwood, Populus trichocarpa (Torr. &amp; Gray).</title>
        <authorList>
            <person name="Tuskan G.A."/>
            <person name="Difazio S."/>
            <person name="Jansson S."/>
            <person name="Bohlmann J."/>
            <person name="Grigoriev I."/>
            <person name="Hellsten U."/>
            <person name="Putnam N."/>
            <person name="Ralph S."/>
            <person name="Rombauts S."/>
            <person name="Salamov A."/>
            <person name="Schein J."/>
            <person name="Sterck L."/>
            <person name="Aerts A."/>
            <person name="Bhalerao R.R."/>
            <person name="Bhalerao R.P."/>
            <person name="Blaudez D."/>
            <person name="Boerjan W."/>
            <person name="Brun A."/>
            <person name="Brunner A."/>
            <person name="Busov V."/>
            <person name="Campbell M."/>
            <person name="Carlson J."/>
            <person name="Chalot M."/>
            <person name="Chapman J."/>
            <person name="Chen G.L."/>
            <person name="Cooper D."/>
            <person name="Coutinho P.M."/>
            <person name="Couturier J."/>
            <person name="Covert S."/>
            <person name="Cronk Q."/>
            <person name="Cunningham R."/>
            <person name="Davis J."/>
            <person name="Degroeve S."/>
            <person name="Dejardin A."/>
            <person name="Depamphilis C."/>
            <person name="Detter J."/>
            <person name="Dirks B."/>
            <person name="Dubchak I."/>
            <person name="Duplessis S."/>
            <person name="Ehlting J."/>
            <person name="Ellis B."/>
            <person name="Gendler K."/>
            <person name="Goodstein D."/>
            <person name="Gribskov M."/>
            <person name="Grimwood J."/>
            <person name="Groover A."/>
            <person name="Gunter L."/>
            <person name="Hamberger B."/>
            <person name="Heinze B."/>
            <person name="Helariutta Y."/>
            <person name="Henrissat B."/>
            <person name="Holligan D."/>
            <person name="Holt R."/>
            <person name="Huang W."/>
            <person name="Islam-Faridi N."/>
            <person name="Jones S."/>
            <person name="Jones-Rhoades M."/>
            <person name="Jorgensen R."/>
            <person name="Joshi C."/>
            <person name="Kangasjarvi J."/>
            <person name="Karlsson J."/>
            <person name="Kelleher C."/>
            <person name="Kirkpatrick R."/>
            <person name="Kirst M."/>
            <person name="Kohler A."/>
            <person name="Kalluri U."/>
            <person name="Larimer F."/>
            <person name="Leebens-Mack J."/>
            <person name="Leple J.C."/>
            <person name="Locascio P."/>
            <person name="Lou Y."/>
            <person name="Lucas S."/>
            <person name="Martin F."/>
            <person name="Montanini B."/>
            <person name="Napoli C."/>
            <person name="Nelson D.R."/>
            <person name="Nelson C."/>
            <person name="Nieminen K."/>
            <person name="Nilsson O."/>
            <person name="Pereda V."/>
            <person name="Peter G."/>
            <person name="Philippe R."/>
            <person name="Pilate G."/>
            <person name="Poliakov A."/>
            <person name="Razumovskaya J."/>
            <person name="Richardson P."/>
            <person name="Rinaldi C."/>
            <person name="Ritland K."/>
            <person name="Rouze P."/>
            <person name="Ryaboy D."/>
            <person name="Schmutz J."/>
            <person name="Schrader J."/>
            <person name="Segerman B."/>
            <person name="Shin H."/>
            <person name="Siddiqui A."/>
            <person name="Sterky F."/>
            <person name="Terry A."/>
            <person name="Tsai C.J."/>
            <person name="Uberbacher E."/>
            <person name="Unneberg P."/>
            <person name="Vahala J."/>
            <person name="Wall K."/>
            <person name="Wessler S."/>
            <person name="Yang G."/>
            <person name="Yin T."/>
            <person name="Douglas C."/>
            <person name="Marra M."/>
            <person name="Sandberg G."/>
            <person name="Van de Peer Y."/>
            <person name="Rokhsar D."/>
        </authorList>
    </citation>
    <scope>NUCLEOTIDE SEQUENCE [LARGE SCALE GENOMIC DNA]</scope>
    <source>
        <strain evidence="2">cv. Nisqually</strain>
    </source>
</reference>
<comment type="caution">
    <text evidence="1">The sequence shown here is derived from an EMBL/GenBank/DDBJ whole genome shotgun (WGS) entry which is preliminary data.</text>
</comment>
<sequence>MADSFTRGESSHQGRPEPLRSSQLPENASTTTQVVLVMDGLKEFTIKSLKWVLENISASGGINVTLLGAMPWLNIPLSAKTWQGIWAVGFEELAMAKEQGDEWKSDSKYVKLQAILDLCKRFGVNVPQKEVVMGYPLKLMVVEKLKSLNASWVVFDSNRHQRRDMEFIADKFPCNMVMINENDEPVIIKMQPLTSGEFTSGGSPASFLPSPL</sequence>
<gene>
    <name evidence="1" type="ORF">POPTR_001G141900v4</name>
</gene>
<accession>A0ACC0TJ84</accession>
<keyword evidence="2" id="KW-1185">Reference proteome</keyword>
<name>A0ACC0TJ84_POPTR</name>
<dbReference type="Proteomes" id="UP000006729">
    <property type="component" value="Chromosome 1"/>
</dbReference>
<dbReference type="EMBL" id="CM009290">
    <property type="protein sequence ID" value="KAI9401593.1"/>
    <property type="molecule type" value="Genomic_DNA"/>
</dbReference>
<protein>
    <submittedName>
        <fullName evidence="1">Uncharacterized protein</fullName>
    </submittedName>
</protein>
<evidence type="ECO:0000313" key="2">
    <source>
        <dbReference type="Proteomes" id="UP000006729"/>
    </source>
</evidence>
<organism evidence="1 2">
    <name type="scientific">Populus trichocarpa</name>
    <name type="common">Western balsam poplar</name>
    <name type="synonym">Populus balsamifera subsp. trichocarpa</name>
    <dbReference type="NCBI Taxonomy" id="3694"/>
    <lineage>
        <taxon>Eukaryota</taxon>
        <taxon>Viridiplantae</taxon>
        <taxon>Streptophyta</taxon>
        <taxon>Embryophyta</taxon>
        <taxon>Tracheophyta</taxon>
        <taxon>Spermatophyta</taxon>
        <taxon>Magnoliopsida</taxon>
        <taxon>eudicotyledons</taxon>
        <taxon>Gunneridae</taxon>
        <taxon>Pentapetalae</taxon>
        <taxon>rosids</taxon>
        <taxon>fabids</taxon>
        <taxon>Malpighiales</taxon>
        <taxon>Salicaceae</taxon>
        <taxon>Saliceae</taxon>
        <taxon>Populus</taxon>
    </lineage>
</organism>
<proteinExistence type="predicted"/>
<evidence type="ECO:0000313" key="1">
    <source>
        <dbReference type="EMBL" id="KAI9401593.1"/>
    </source>
</evidence>